<gene>
    <name evidence="1" type="ORF">GCM10011419_01760</name>
</gene>
<sequence length="137" mass="14804">MSQASKLSAGNLLRLERIRVKKAAQDAGFDLSPIQEGDLLVFRSTLLPGRVGVAIKHAGVYRVVISDESVGSKAAKDCDNITAQADPPWPVQVDAIQGFEALHRLLLRTVTLEHVMGEAPAAVFRARTSSLPTSPRY</sequence>
<dbReference type="EMBL" id="BMYP01000002">
    <property type="protein sequence ID" value="GHD70882.1"/>
    <property type="molecule type" value="Genomic_DNA"/>
</dbReference>
<comment type="caution">
    <text evidence="1">The sequence shown here is derived from an EMBL/GenBank/DDBJ whole genome shotgun (WGS) entry which is preliminary data.</text>
</comment>
<dbReference type="Proteomes" id="UP000662678">
    <property type="component" value="Unassembled WGS sequence"/>
</dbReference>
<name>A0ABQ3H555_9NEIS</name>
<proteinExistence type="predicted"/>
<accession>A0ABQ3H555</accession>
<protein>
    <submittedName>
        <fullName evidence="1">Uncharacterized protein</fullName>
    </submittedName>
</protein>
<evidence type="ECO:0000313" key="2">
    <source>
        <dbReference type="Proteomes" id="UP000662678"/>
    </source>
</evidence>
<organism evidence="1 2">
    <name type="scientific">Vogesella fluminis</name>
    <dbReference type="NCBI Taxonomy" id="1069161"/>
    <lineage>
        <taxon>Bacteria</taxon>
        <taxon>Pseudomonadati</taxon>
        <taxon>Pseudomonadota</taxon>
        <taxon>Betaproteobacteria</taxon>
        <taxon>Neisseriales</taxon>
        <taxon>Chromobacteriaceae</taxon>
        <taxon>Vogesella</taxon>
    </lineage>
</organism>
<dbReference type="RefSeq" id="WP_386124619.1">
    <property type="nucleotide sequence ID" value="NZ_JBHUKB010000001.1"/>
</dbReference>
<reference evidence="2" key="1">
    <citation type="journal article" date="2019" name="Int. J. Syst. Evol. Microbiol.">
        <title>The Global Catalogue of Microorganisms (GCM) 10K type strain sequencing project: providing services to taxonomists for standard genome sequencing and annotation.</title>
        <authorList>
            <consortium name="The Broad Institute Genomics Platform"/>
            <consortium name="The Broad Institute Genome Sequencing Center for Infectious Disease"/>
            <person name="Wu L."/>
            <person name="Ma J."/>
        </authorList>
    </citation>
    <scope>NUCLEOTIDE SEQUENCE [LARGE SCALE GENOMIC DNA]</scope>
    <source>
        <strain evidence="2">KCTC 23713</strain>
    </source>
</reference>
<evidence type="ECO:0000313" key="1">
    <source>
        <dbReference type="EMBL" id="GHD70882.1"/>
    </source>
</evidence>
<keyword evidence="2" id="KW-1185">Reference proteome</keyword>